<dbReference type="InterPro" id="IPR035906">
    <property type="entry name" value="MetI-like_sf"/>
</dbReference>
<evidence type="ECO:0000256" key="1">
    <source>
        <dbReference type="ARBA" id="ARBA00004651"/>
    </source>
</evidence>
<dbReference type="GO" id="GO:0005886">
    <property type="term" value="C:plasma membrane"/>
    <property type="evidence" value="ECO:0007669"/>
    <property type="project" value="UniProtKB-SubCell"/>
</dbReference>
<dbReference type="SUPFAM" id="SSF161098">
    <property type="entry name" value="MetI-like"/>
    <property type="match status" value="1"/>
</dbReference>
<comment type="caution">
    <text evidence="10">The sequence shown here is derived from an EMBL/GenBank/DDBJ whole genome shotgun (WGS) entry which is preliminary data.</text>
</comment>
<organism evidence="10 11">
    <name type="scientific">Microvirga makkahensis</name>
    <dbReference type="NCBI Taxonomy" id="1128670"/>
    <lineage>
        <taxon>Bacteria</taxon>
        <taxon>Pseudomonadati</taxon>
        <taxon>Pseudomonadota</taxon>
        <taxon>Alphaproteobacteria</taxon>
        <taxon>Hyphomicrobiales</taxon>
        <taxon>Methylobacteriaceae</taxon>
        <taxon>Microvirga</taxon>
    </lineage>
</organism>
<feature type="transmembrane region" description="Helical" evidence="8">
    <location>
        <begin position="98"/>
        <end position="121"/>
    </location>
</feature>
<keyword evidence="6 8" id="KW-1133">Transmembrane helix</keyword>
<dbReference type="RefSeq" id="WP_160886594.1">
    <property type="nucleotide sequence ID" value="NZ_WURB01000017.1"/>
</dbReference>
<evidence type="ECO:0000256" key="5">
    <source>
        <dbReference type="ARBA" id="ARBA00022692"/>
    </source>
</evidence>
<evidence type="ECO:0000256" key="6">
    <source>
        <dbReference type="ARBA" id="ARBA00022989"/>
    </source>
</evidence>
<proteinExistence type="inferred from homology"/>
<dbReference type="OrthoDB" id="9807047at2"/>
<dbReference type="Gene3D" id="1.10.3720.10">
    <property type="entry name" value="MetI-like"/>
    <property type="match status" value="1"/>
</dbReference>
<feature type="transmembrane region" description="Helical" evidence="8">
    <location>
        <begin position="241"/>
        <end position="271"/>
    </location>
</feature>
<feature type="domain" description="ABC transmembrane type-1" evidence="9">
    <location>
        <begin position="60"/>
        <end position="270"/>
    </location>
</feature>
<reference evidence="10 11" key="1">
    <citation type="submission" date="2019-12" db="EMBL/GenBank/DDBJ databases">
        <authorList>
            <person name="Yuan C.-G."/>
        </authorList>
    </citation>
    <scope>NUCLEOTIDE SEQUENCE [LARGE SCALE GENOMIC DNA]</scope>
    <source>
        <strain evidence="10 11">KCTC 23863</strain>
    </source>
</reference>
<keyword evidence="5 8" id="KW-0812">Transmembrane</keyword>
<protein>
    <submittedName>
        <fullName evidence="10">ABC transporter permease subunit</fullName>
    </submittedName>
</protein>
<feature type="transmembrane region" description="Helical" evidence="8">
    <location>
        <begin position="191"/>
        <end position="221"/>
    </location>
</feature>
<dbReference type="InterPro" id="IPR000515">
    <property type="entry name" value="MetI-like"/>
</dbReference>
<evidence type="ECO:0000256" key="4">
    <source>
        <dbReference type="ARBA" id="ARBA00022475"/>
    </source>
</evidence>
<comment type="similarity">
    <text evidence="2">Belongs to the binding-protein-dependent transport system permease family. CysTW subfamily.</text>
</comment>
<keyword evidence="4" id="KW-1003">Cell membrane</keyword>
<dbReference type="EMBL" id="WURB01000017">
    <property type="protein sequence ID" value="MXQ13522.1"/>
    <property type="molecule type" value="Genomic_DNA"/>
</dbReference>
<evidence type="ECO:0000256" key="7">
    <source>
        <dbReference type="ARBA" id="ARBA00023136"/>
    </source>
</evidence>
<name>A0A7X3MUM7_9HYPH</name>
<keyword evidence="7 8" id="KW-0472">Membrane</keyword>
<keyword evidence="11" id="KW-1185">Reference proteome</keyword>
<evidence type="ECO:0000256" key="8">
    <source>
        <dbReference type="RuleBase" id="RU363032"/>
    </source>
</evidence>
<evidence type="ECO:0000313" key="11">
    <source>
        <dbReference type="Proteomes" id="UP000436483"/>
    </source>
</evidence>
<dbReference type="CDD" id="cd06261">
    <property type="entry name" value="TM_PBP2"/>
    <property type="match status" value="1"/>
</dbReference>
<feature type="transmembrane region" description="Helical" evidence="8">
    <location>
        <begin position="141"/>
        <end position="170"/>
    </location>
</feature>
<dbReference type="PANTHER" id="PTHR42929:SF5">
    <property type="entry name" value="ABC TRANSPORTER PERMEASE PROTEIN"/>
    <property type="match status" value="1"/>
</dbReference>
<dbReference type="PANTHER" id="PTHR42929">
    <property type="entry name" value="INNER MEMBRANE ABC TRANSPORTER PERMEASE PROTEIN YDCU-RELATED-RELATED"/>
    <property type="match status" value="1"/>
</dbReference>
<dbReference type="PROSITE" id="PS50928">
    <property type="entry name" value="ABC_TM1"/>
    <property type="match status" value="1"/>
</dbReference>
<dbReference type="Pfam" id="PF00528">
    <property type="entry name" value="BPD_transp_1"/>
    <property type="match status" value="1"/>
</dbReference>
<dbReference type="AlphaFoldDB" id="A0A7X3MUM7"/>
<evidence type="ECO:0000256" key="2">
    <source>
        <dbReference type="ARBA" id="ARBA00007069"/>
    </source>
</evidence>
<dbReference type="Proteomes" id="UP000436483">
    <property type="component" value="Unassembled WGS sequence"/>
</dbReference>
<accession>A0A7X3MUM7</accession>
<feature type="transmembrane region" description="Helical" evidence="8">
    <location>
        <begin position="7"/>
        <end position="35"/>
    </location>
</feature>
<sequence>MRIKNFWAAILLGVPVAFMAAFFIVPFLVVVVASFQDKEGAWSLSNYGRIFADTYYPSVLYTTFKLSLLSTAASFLIGYPIAYYIVNVVRSRMGRRICYILVIMPLFTSNIVRSFGWIILLGRQGLVNSTLVTLGLTDRPIPLLFTELSIVIGLTYILVPFMVLTVASVLQTIDKSLVEAALDLGTSRLGTFLRVTFPLSLPGVVAGSLIVFTLAVSAYVVPSIMSGGRTVVMAMSIFEQYGALFDFNFGAALAVGLLVVTLILIALYLFFIERQSATRKAVKS</sequence>
<gene>
    <name evidence="10" type="ORF">GR328_19060</name>
</gene>
<comment type="subcellular location">
    <subcellularLocation>
        <location evidence="1 8">Cell membrane</location>
        <topology evidence="1 8">Multi-pass membrane protein</topology>
    </subcellularLocation>
</comment>
<evidence type="ECO:0000259" key="9">
    <source>
        <dbReference type="PROSITE" id="PS50928"/>
    </source>
</evidence>
<evidence type="ECO:0000256" key="3">
    <source>
        <dbReference type="ARBA" id="ARBA00022448"/>
    </source>
</evidence>
<reference evidence="10 11" key="2">
    <citation type="submission" date="2020-01" db="EMBL/GenBank/DDBJ databases">
        <title>Microvirga sp. nov., an arsenate reduction bacterium isolated from Tibet hotspring sediments.</title>
        <authorList>
            <person name="Xian W.-D."/>
            <person name="Li W.-J."/>
        </authorList>
    </citation>
    <scope>NUCLEOTIDE SEQUENCE [LARGE SCALE GENOMIC DNA]</scope>
    <source>
        <strain evidence="10 11">KCTC 23863</strain>
    </source>
</reference>
<dbReference type="GO" id="GO:0055085">
    <property type="term" value="P:transmembrane transport"/>
    <property type="evidence" value="ECO:0007669"/>
    <property type="project" value="InterPro"/>
</dbReference>
<evidence type="ECO:0000313" key="10">
    <source>
        <dbReference type="EMBL" id="MXQ13522.1"/>
    </source>
</evidence>
<keyword evidence="3 8" id="KW-0813">Transport</keyword>
<feature type="transmembrane region" description="Helical" evidence="8">
    <location>
        <begin position="66"/>
        <end position="86"/>
    </location>
</feature>